<dbReference type="InterPro" id="IPR003431">
    <property type="entry name" value="B-propeller_Phytase"/>
</dbReference>
<dbReference type="Proteomes" id="UP000077355">
    <property type="component" value="Unassembled WGS sequence"/>
</dbReference>
<accession>A0A162M8T7</accession>
<name>A0A162M8T7_9BACL</name>
<dbReference type="Gene3D" id="2.120.10.30">
    <property type="entry name" value="TolB, C-terminal domain"/>
    <property type="match status" value="1"/>
</dbReference>
<dbReference type="EMBL" id="LVJI01000054">
    <property type="protein sequence ID" value="OAB40233.1"/>
    <property type="molecule type" value="Genomic_DNA"/>
</dbReference>
<dbReference type="OrthoDB" id="292013at2"/>
<dbReference type="PROSITE" id="PS51662">
    <property type="entry name" value="BP_PHYTASE"/>
    <property type="match status" value="1"/>
</dbReference>
<keyword evidence="1" id="KW-0732">Signal</keyword>
<organism evidence="3 4">
    <name type="scientific">Paenibacillus antarcticus</name>
    <dbReference type="NCBI Taxonomy" id="253703"/>
    <lineage>
        <taxon>Bacteria</taxon>
        <taxon>Bacillati</taxon>
        <taxon>Bacillota</taxon>
        <taxon>Bacilli</taxon>
        <taxon>Bacillales</taxon>
        <taxon>Paenibacillaceae</taxon>
        <taxon>Paenibacillus</taxon>
    </lineage>
</organism>
<gene>
    <name evidence="3" type="ORF">PBAT_23255</name>
</gene>
<feature type="signal peptide" evidence="1">
    <location>
        <begin position="1"/>
        <end position="25"/>
    </location>
</feature>
<dbReference type="Gene3D" id="3.30.457.10">
    <property type="entry name" value="Copper amine oxidase-like, N-terminal domain"/>
    <property type="match status" value="1"/>
</dbReference>
<dbReference type="SUPFAM" id="SSF55383">
    <property type="entry name" value="Copper amine oxidase, domain N"/>
    <property type="match status" value="1"/>
</dbReference>
<evidence type="ECO:0000256" key="1">
    <source>
        <dbReference type="SAM" id="SignalP"/>
    </source>
</evidence>
<evidence type="ECO:0000313" key="3">
    <source>
        <dbReference type="EMBL" id="OAB40233.1"/>
    </source>
</evidence>
<proteinExistence type="predicted"/>
<feature type="domain" description="BPP" evidence="2">
    <location>
        <begin position="114"/>
        <end position="445"/>
    </location>
</feature>
<dbReference type="Pfam" id="PF07833">
    <property type="entry name" value="Cu_amine_oxidN1"/>
    <property type="match status" value="1"/>
</dbReference>
<sequence>MNTKNTALTLLLSVGILLPTSTTLASGTMTSGYEPLRSQMDKINASITWDSDDQSALIKLQNGLSATLTVGEKSYRLAGKSGELSNAVKLVDGKMQIPSNLLQNILDENTKFLDPNNIVPTFAVTAQVETDAVEDGEDAADDPAIWVDPVNAANSKLIATNKGGGMLVYDLKGKELQNHKIGKMNNVDIRYNFPLGNKKVDIVAATNRSTNTIDVLVINGSTGELKDVVAKPIKAKMEEVYGFSLYHSLKTNKFYAMVLGKEGEFEQYEIYDNGKGEIEGKLVREFKLPTQSEGLVTDDEYGVMYIAEEDYAIYKFSAEADGGMKALSTVDIADGRRLQDDIEGLTLYYANDGHGYLIASSQGNDSYAIYDREGDNNYITNFTIADGIHTDGTSVTDGIDVLSFGLGEQFPYGIFVAQDDSNMKGDKELNQNFKIVSWELIAKGAQTPLYMDNNVNPRNLVLRSTK</sequence>
<keyword evidence="4" id="KW-1185">Reference proteome</keyword>
<evidence type="ECO:0000259" key="2">
    <source>
        <dbReference type="PROSITE" id="PS51662"/>
    </source>
</evidence>
<dbReference type="SUPFAM" id="SSF50956">
    <property type="entry name" value="Thermostable phytase (3-phytase)"/>
    <property type="match status" value="1"/>
</dbReference>
<feature type="chain" id="PRO_5007837430" evidence="1">
    <location>
        <begin position="26"/>
        <end position="466"/>
    </location>
</feature>
<dbReference type="Pfam" id="PF02333">
    <property type="entry name" value="Phytase"/>
    <property type="match status" value="1"/>
</dbReference>
<dbReference type="GO" id="GO:0016158">
    <property type="term" value="F:inositol hexakisphosphate 3-phosphatase activity"/>
    <property type="evidence" value="ECO:0007669"/>
    <property type="project" value="InterPro"/>
</dbReference>
<evidence type="ECO:0000313" key="4">
    <source>
        <dbReference type="Proteomes" id="UP000077355"/>
    </source>
</evidence>
<dbReference type="InterPro" id="IPR036582">
    <property type="entry name" value="Mao_N_sf"/>
</dbReference>
<dbReference type="RefSeq" id="WP_068653040.1">
    <property type="nucleotide sequence ID" value="NZ_CP043611.1"/>
</dbReference>
<reference evidence="3 4" key="1">
    <citation type="submission" date="2016-03" db="EMBL/GenBank/DDBJ databases">
        <title>Draft genome sequence of Paenibacillus antarcticus CECT 5836.</title>
        <authorList>
            <person name="Shin S.-K."/>
            <person name="Yi H."/>
        </authorList>
    </citation>
    <scope>NUCLEOTIDE SEQUENCE [LARGE SCALE GENOMIC DNA]</scope>
    <source>
        <strain evidence="3 4">CECT 5836</strain>
    </source>
</reference>
<protein>
    <submittedName>
        <fullName evidence="3">3-phytase</fullName>
    </submittedName>
</protein>
<comment type="caution">
    <text evidence="3">The sequence shown here is derived from an EMBL/GenBank/DDBJ whole genome shotgun (WGS) entry which is preliminary data.</text>
</comment>
<dbReference type="InterPro" id="IPR011042">
    <property type="entry name" value="6-blade_b-propeller_TolB-like"/>
</dbReference>
<dbReference type="AlphaFoldDB" id="A0A162M8T7"/>
<dbReference type="InterPro" id="IPR012854">
    <property type="entry name" value="Cu_amine_oxidase-like_N"/>
</dbReference>